<dbReference type="PANTHER" id="PTHR33620">
    <property type="entry name" value="UREASE ACCESSORY PROTEIN F"/>
    <property type="match status" value="1"/>
</dbReference>
<proteinExistence type="inferred from homology"/>
<sequence length="222" mass="24648">MNTTDHALLRLLHLSSAGLPVGAYAFSHGLEYAIEASWLKSDSDIERWLSMQLRFSLAALDLPILLRLDRALAESDVDAVRYWNALILASRETRELQLTDTATGLALQKLMPEFGMPVIAMQGPVSFVTVFAQAARYWQIRSEMAAIGFCWSWIENQVNAATKLLPMGQTQAQRMMHTLQGRISAVIDVAGNVADDDIGVSLPALSLASMHHETQYSRLFRS</sequence>
<keyword evidence="1 3" id="KW-0996">Nickel insertion</keyword>
<accession>A0A1E8CJ44</accession>
<dbReference type="OrthoDB" id="9798772at2"/>
<dbReference type="RefSeq" id="WP_070116051.1">
    <property type="nucleotide sequence ID" value="NZ_MASR01000001.1"/>
</dbReference>
<evidence type="ECO:0000313" key="5">
    <source>
        <dbReference type="Proteomes" id="UP000175669"/>
    </source>
</evidence>
<keyword evidence="2 3" id="KW-0143">Chaperone</keyword>
<dbReference type="InterPro" id="IPR002639">
    <property type="entry name" value="UreF"/>
</dbReference>
<comment type="similarity">
    <text evidence="3">Belongs to the UreF family.</text>
</comment>
<dbReference type="HAMAP" id="MF_01385">
    <property type="entry name" value="UreF"/>
    <property type="match status" value="1"/>
</dbReference>
<evidence type="ECO:0000256" key="2">
    <source>
        <dbReference type="ARBA" id="ARBA00023186"/>
    </source>
</evidence>
<dbReference type="GO" id="GO:0016151">
    <property type="term" value="F:nickel cation binding"/>
    <property type="evidence" value="ECO:0007669"/>
    <property type="project" value="UniProtKB-UniRule"/>
</dbReference>
<comment type="caution">
    <text evidence="4">The sequence shown here is derived from an EMBL/GenBank/DDBJ whole genome shotgun (WGS) entry which is preliminary data.</text>
</comment>
<organism evidence="4 5">
    <name type="scientific">Pseudohongiella acticola</name>
    <dbReference type="NCBI Taxonomy" id="1524254"/>
    <lineage>
        <taxon>Bacteria</taxon>
        <taxon>Pseudomonadati</taxon>
        <taxon>Pseudomonadota</taxon>
        <taxon>Gammaproteobacteria</taxon>
        <taxon>Pseudomonadales</taxon>
        <taxon>Pseudohongiellaceae</taxon>
        <taxon>Pseudohongiella</taxon>
    </lineage>
</organism>
<dbReference type="STRING" id="1524254.PHACT_04160"/>
<dbReference type="EMBL" id="MASR01000001">
    <property type="protein sequence ID" value="OFE12428.1"/>
    <property type="molecule type" value="Genomic_DNA"/>
</dbReference>
<protein>
    <recommendedName>
        <fullName evidence="3">Urease accessory protein UreF</fullName>
    </recommendedName>
</protein>
<dbReference type="AlphaFoldDB" id="A0A1E8CJ44"/>
<dbReference type="GO" id="GO:0005737">
    <property type="term" value="C:cytoplasm"/>
    <property type="evidence" value="ECO:0007669"/>
    <property type="project" value="UniProtKB-SubCell"/>
</dbReference>
<evidence type="ECO:0000256" key="3">
    <source>
        <dbReference type="HAMAP-Rule" id="MF_01385"/>
    </source>
</evidence>
<dbReference type="PIRSF" id="PIRSF009467">
    <property type="entry name" value="Ureas_acces_UreF"/>
    <property type="match status" value="1"/>
</dbReference>
<evidence type="ECO:0000256" key="1">
    <source>
        <dbReference type="ARBA" id="ARBA00022988"/>
    </source>
</evidence>
<comment type="subunit">
    <text evidence="3">UreD, UreF and UreG form a complex that acts as a GTP-hydrolysis-dependent molecular chaperone, activating the urease apoprotein by helping to assemble the nickel containing metallocenter of UreC. The UreE protein probably delivers the nickel.</text>
</comment>
<name>A0A1E8CJ44_9GAMM</name>
<dbReference type="Pfam" id="PF01730">
    <property type="entry name" value="UreF"/>
    <property type="match status" value="1"/>
</dbReference>
<comment type="subcellular location">
    <subcellularLocation>
        <location evidence="3">Cytoplasm</location>
    </subcellularLocation>
</comment>
<dbReference type="PANTHER" id="PTHR33620:SF1">
    <property type="entry name" value="UREASE ACCESSORY PROTEIN F"/>
    <property type="match status" value="1"/>
</dbReference>
<dbReference type="InterPro" id="IPR038277">
    <property type="entry name" value="UreF_sf"/>
</dbReference>
<gene>
    <name evidence="3" type="primary">ureF</name>
    <name evidence="4" type="ORF">PHACT_04160</name>
</gene>
<dbReference type="Proteomes" id="UP000175669">
    <property type="component" value="Unassembled WGS sequence"/>
</dbReference>
<keyword evidence="3" id="KW-0963">Cytoplasm</keyword>
<keyword evidence="5" id="KW-1185">Reference proteome</keyword>
<comment type="function">
    <text evidence="3">Required for maturation of urease via the functional incorporation of the urease nickel metallocenter.</text>
</comment>
<dbReference type="Gene3D" id="1.10.4190.10">
    <property type="entry name" value="Urease accessory protein UreF"/>
    <property type="match status" value="1"/>
</dbReference>
<reference evidence="5" key="1">
    <citation type="submission" date="2016-07" db="EMBL/GenBank/DDBJ databases">
        <authorList>
            <person name="Florea S."/>
            <person name="Webb J.S."/>
            <person name="Jaromczyk J."/>
            <person name="Schardl C.L."/>
        </authorList>
    </citation>
    <scope>NUCLEOTIDE SEQUENCE [LARGE SCALE GENOMIC DNA]</scope>
    <source>
        <strain evidence="5">KCTC 42131</strain>
    </source>
</reference>
<evidence type="ECO:0000313" key="4">
    <source>
        <dbReference type="EMBL" id="OFE12428.1"/>
    </source>
</evidence>